<protein>
    <submittedName>
        <fullName evidence="3">CubicO group peptidase, beta-lactamase class C family</fullName>
    </submittedName>
</protein>
<proteinExistence type="predicted"/>
<organism evidence="3 4">
    <name type="scientific">Thermoflexibacter ruber</name>
    <dbReference type="NCBI Taxonomy" id="1003"/>
    <lineage>
        <taxon>Bacteria</taxon>
        <taxon>Pseudomonadati</taxon>
        <taxon>Bacteroidota</taxon>
        <taxon>Cytophagia</taxon>
        <taxon>Cytophagales</taxon>
        <taxon>Thermoflexibacteraceae</taxon>
        <taxon>Thermoflexibacter</taxon>
    </lineage>
</organism>
<dbReference type="Pfam" id="PF00144">
    <property type="entry name" value="Beta-lactamase"/>
    <property type="match status" value="1"/>
</dbReference>
<accession>A0A1I2DY31</accession>
<dbReference type="PANTHER" id="PTHR43283:SF3">
    <property type="entry name" value="BETA-LACTAMASE FAMILY PROTEIN (AFU_ORTHOLOGUE AFUA_5G07500)"/>
    <property type="match status" value="1"/>
</dbReference>
<dbReference type="InterPro" id="IPR001466">
    <property type="entry name" value="Beta-lactam-related"/>
</dbReference>
<evidence type="ECO:0000256" key="1">
    <source>
        <dbReference type="SAM" id="SignalP"/>
    </source>
</evidence>
<feature type="chain" id="PRO_5011452794" evidence="1">
    <location>
        <begin position="24"/>
        <end position="425"/>
    </location>
</feature>
<dbReference type="STRING" id="1003.SAMN04488541_100857"/>
<feature type="signal peptide" evidence="1">
    <location>
        <begin position="1"/>
        <end position="23"/>
    </location>
</feature>
<dbReference type="AlphaFoldDB" id="A0A1I2DY31"/>
<feature type="domain" description="Beta-lactamase-related" evidence="2">
    <location>
        <begin position="57"/>
        <end position="407"/>
    </location>
</feature>
<dbReference type="Gene3D" id="3.40.710.10">
    <property type="entry name" value="DD-peptidase/beta-lactamase superfamily"/>
    <property type="match status" value="1"/>
</dbReference>
<dbReference type="EMBL" id="FONY01000008">
    <property type="protein sequence ID" value="SFE85143.1"/>
    <property type="molecule type" value="Genomic_DNA"/>
</dbReference>
<dbReference type="OrthoDB" id="1522765at2"/>
<dbReference type="InterPro" id="IPR012338">
    <property type="entry name" value="Beta-lactam/transpept-like"/>
</dbReference>
<evidence type="ECO:0000259" key="2">
    <source>
        <dbReference type="Pfam" id="PF00144"/>
    </source>
</evidence>
<dbReference type="PANTHER" id="PTHR43283">
    <property type="entry name" value="BETA-LACTAMASE-RELATED"/>
    <property type="match status" value="1"/>
</dbReference>
<dbReference type="RefSeq" id="WP_091541846.1">
    <property type="nucleotide sequence ID" value="NZ_FONY01000008.1"/>
</dbReference>
<evidence type="ECO:0000313" key="4">
    <source>
        <dbReference type="Proteomes" id="UP000199513"/>
    </source>
</evidence>
<keyword evidence="4" id="KW-1185">Reference proteome</keyword>
<sequence>MRKQLLFLATWIFSLLLLGESHAQSSTKPQQLILAKSPESVGVSSAQLQKAEAMLLQKIANKKIAGAVALIARKGQIVYHKALGMNDIENNKPMKTDNIFRIMSMSKAVTSVAIMMLYEEGKFMLDDPISKFIPEFKNPKILVEVNKKDSSYAAKSASKEITIRHLLTHTAGIPYENEVYAKNKIPRFYSTENIKLSEVIPKLAKLPILHEPGEQFTYGLNTDILGYLVEVISGKTLAQFFQERIFEPLGMTDTYFFLPESKYDRLVAVYEEVGEKEGITRKPTSHWTEYPISGAKTYFSGGAGLSSTAMDYAKLCQMLLNGGTFNNKRILGRKTVELMTTNQIGNLEVWDRGNKFGLGFEIVSEKGHAKIPSSVGAFEWGGMYYTHYWIDPKEDLVGVVLFQVFPTKGWGIENQFKAMIYQALD</sequence>
<gene>
    <name evidence="3" type="ORF">SAMN04488541_100857</name>
</gene>
<dbReference type="InterPro" id="IPR050789">
    <property type="entry name" value="Diverse_Enzym_Activities"/>
</dbReference>
<reference evidence="3 4" key="1">
    <citation type="submission" date="2016-10" db="EMBL/GenBank/DDBJ databases">
        <authorList>
            <person name="de Groot N.N."/>
        </authorList>
    </citation>
    <scope>NUCLEOTIDE SEQUENCE [LARGE SCALE GENOMIC DNA]</scope>
    <source>
        <strain>GEY</strain>
        <strain evidence="4">DSM 9560</strain>
    </source>
</reference>
<evidence type="ECO:0000313" key="3">
    <source>
        <dbReference type="EMBL" id="SFE85143.1"/>
    </source>
</evidence>
<name>A0A1I2DY31_9BACT</name>
<dbReference type="SUPFAM" id="SSF56601">
    <property type="entry name" value="beta-lactamase/transpeptidase-like"/>
    <property type="match status" value="1"/>
</dbReference>
<keyword evidence="1" id="KW-0732">Signal</keyword>
<dbReference type="Proteomes" id="UP000199513">
    <property type="component" value="Unassembled WGS sequence"/>
</dbReference>